<reference evidence="1" key="1">
    <citation type="submission" date="2021-02" db="EMBL/GenBank/DDBJ databases">
        <authorList>
            <person name="Palmer J.M."/>
        </authorList>
    </citation>
    <scope>NUCLEOTIDE SEQUENCE</scope>
    <source>
        <strain evidence="1">SCRP734</strain>
    </source>
</reference>
<dbReference type="AlphaFoldDB" id="A0A8T1V5R7"/>
<evidence type="ECO:0000313" key="1">
    <source>
        <dbReference type="EMBL" id="KAG7376266.1"/>
    </source>
</evidence>
<gene>
    <name evidence="1" type="ORF">PHYPSEUDO_013853</name>
</gene>
<sequence length="165" mass="18319">MTSDTGPASTATARASWSEMEEFDLLDKYLSARNDASLATDNGLKSKAWNKLVAALNAKHHRILDKGNWCSFAELTMSASTLLWIHGLLDCEGQYKSMYTRLMKDYDRYKYIRGLSGAGVCPDTGKPTLDDDVWERLMTAKPKQRAKIAAIREQGFPHATCHAGG</sequence>
<accession>A0A8T1V5R7</accession>
<evidence type="ECO:0008006" key="3">
    <source>
        <dbReference type="Google" id="ProtNLM"/>
    </source>
</evidence>
<keyword evidence="2" id="KW-1185">Reference proteome</keyword>
<organism evidence="1 2">
    <name type="scientific">Phytophthora pseudosyringae</name>
    <dbReference type="NCBI Taxonomy" id="221518"/>
    <lineage>
        <taxon>Eukaryota</taxon>
        <taxon>Sar</taxon>
        <taxon>Stramenopiles</taxon>
        <taxon>Oomycota</taxon>
        <taxon>Peronosporomycetes</taxon>
        <taxon>Peronosporales</taxon>
        <taxon>Peronosporaceae</taxon>
        <taxon>Phytophthora</taxon>
    </lineage>
</organism>
<proteinExistence type="predicted"/>
<evidence type="ECO:0000313" key="2">
    <source>
        <dbReference type="Proteomes" id="UP000694044"/>
    </source>
</evidence>
<dbReference type="Proteomes" id="UP000694044">
    <property type="component" value="Unassembled WGS sequence"/>
</dbReference>
<protein>
    <recommendedName>
        <fullName evidence="3">Myb/SANT-like domain-containing protein</fullName>
    </recommendedName>
</protein>
<dbReference type="EMBL" id="JAGDFM010000747">
    <property type="protein sequence ID" value="KAG7376266.1"/>
    <property type="molecule type" value="Genomic_DNA"/>
</dbReference>
<comment type="caution">
    <text evidence="1">The sequence shown here is derived from an EMBL/GenBank/DDBJ whole genome shotgun (WGS) entry which is preliminary data.</text>
</comment>
<name>A0A8T1V5R7_9STRA</name>
<dbReference type="OrthoDB" id="128993at2759"/>